<dbReference type="Gene3D" id="3.30.1330.60">
    <property type="entry name" value="OmpA-like domain"/>
    <property type="match status" value="1"/>
</dbReference>
<dbReference type="InterPro" id="IPR050330">
    <property type="entry name" value="Bact_OuterMem_StrucFunc"/>
</dbReference>
<dbReference type="Proteomes" id="UP000824076">
    <property type="component" value="Unassembled WGS sequence"/>
</dbReference>
<comment type="caution">
    <text evidence="3">The sequence shown here is derived from an EMBL/GenBank/DDBJ whole genome shotgun (WGS) entry which is preliminary data.</text>
</comment>
<evidence type="ECO:0000256" key="1">
    <source>
        <dbReference type="PROSITE-ProRule" id="PRU00473"/>
    </source>
</evidence>
<reference evidence="3" key="2">
    <citation type="journal article" date="2021" name="PeerJ">
        <title>Extensive microbial diversity within the chicken gut microbiome revealed by metagenomics and culture.</title>
        <authorList>
            <person name="Gilroy R."/>
            <person name="Ravi A."/>
            <person name="Getino M."/>
            <person name="Pursley I."/>
            <person name="Horton D.L."/>
            <person name="Alikhan N.F."/>
            <person name="Baker D."/>
            <person name="Gharbi K."/>
            <person name="Hall N."/>
            <person name="Watson M."/>
            <person name="Adriaenssens E.M."/>
            <person name="Foster-Nyarko E."/>
            <person name="Jarju S."/>
            <person name="Secka A."/>
            <person name="Antonio M."/>
            <person name="Oren A."/>
            <person name="Chaudhuri R.R."/>
            <person name="La Ragione R."/>
            <person name="Hildebrand F."/>
            <person name="Pallen M.J."/>
        </authorList>
    </citation>
    <scope>NUCLEOTIDE SEQUENCE</scope>
    <source>
        <strain evidence="3">17073</strain>
    </source>
</reference>
<feature type="domain" description="OmpA-like" evidence="2">
    <location>
        <begin position="113"/>
        <end position="230"/>
    </location>
</feature>
<dbReference type="PANTHER" id="PTHR30329">
    <property type="entry name" value="STATOR ELEMENT OF FLAGELLAR MOTOR COMPLEX"/>
    <property type="match status" value="1"/>
</dbReference>
<proteinExistence type="predicted"/>
<accession>A0A9D1IK65</accession>
<dbReference type="EMBL" id="DVMS01000108">
    <property type="protein sequence ID" value="HIU38777.1"/>
    <property type="molecule type" value="Genomic_DNA"/>
</dbReference>
<dbReference type="GO" id="GO:0016020">
    <property type="term" value="C:membrane"/>
    <property type="evidence" value="ECO:0007669"/>
    <property type="project" value="UniProtKB-UniRule"/>
</dbReference>
<evidence type="ECO:0000313" key="3">
    <source>
        <dbReference type="EMBL" id="HIU38777.1"/>
    </source>
</evidence>
<evidence type="ECO:0000313" key="4">
    <source>
        <dbReference type="Proteomes" id="UP000824076"/>
    </source>
</evidence>
<gene>
    <name evidence="3" type="ORF">IAD18_03820</name>
</gene>
<dbReference type="PROSITE" id="PS51123">
    <property type="entry name" value="OMPA_2"/>
    <property type="match status" value="1"/>
</dbReference>
<name>A0A9D1IK65_9BACT</name>
<dbReference type="PANTHER" id="PTHR30329:SF21">
    <property type="entry name" value="LIPOPROTEIN YIAD-RELATED"/>
    <property type="match status" value="1"/>
</dbReference>
<dbReference type="Pfam" id="PF00691">
    <property type="entry name" value="OmpA"/>
    <property type="match status" value="1"/>
</dbReference>
<reference evidence="3" key="1">
    <citation type="submission" date="2020-10" db="EMBL/GenBank/DDBJ databases">
        <authorList>
            <person name="Gilroy R."/>
        </authorList>
    </citation>
    <scope>NUCLEOTIDE SEQUENCE</scope>
    <source>
        <strain evidence="3">17073</strain>
    </source>
</reference>
<dbReference type="AlphaFoldDB" id="A0A9D1IK65"/>
<dbReference type="SUPFAM" id="SSF103088">
    <property type="entry name" value="OmpA-like"/>
    <property type="match status" value="1"/>
</dbReference>
<evidence type="ECO:0000259" key="2">
    <source>
        <dbReference type="PROSITE" id="PS51123"/>
    </source>
</evidence>
<sequence length="243" mass="27117">MAVIAAFASEPLDAKDNFFKRSASAVKEFFTGGKQDNADAAECREEDENVVDPVTDNSMTAAEELELLYDSSLDDNVRIPKLLDQKEAIRAYQLRQAKKLVAAGEQVETMRNGEVIIATIECNELFLPNDTVLKPTAAKYLKPYVGFLKERDMYRMLLAMHSDDTGSAAYTDNLTSARVLAVLEWFQQHAAETDYVIPYAMGASEPLYTNNSVENRSKNRRLEIYLVPGRAMIQSASEGKLPD</sequence>
<dbReference type="InterPro" id="IPR006665">
    <property type="entry name" value="OmpA-like"/>
</dbReference>
<keyword evidence="1" id="KW-0472">Membrane</keyword>
<organism evidence="3 4">
    <name type="scientific">Candidatus Limisoma intestinavium</name>
    <dbReference type="NCBI Taxonomy" id="2840856"/>
    <lineage>
        <taxon>Bacteria</taxon>
        <taxon>Pseudomonadati</taxon>
        <taxon>Bacteroidota</taxon>
        <taxon>Bacteroidia</taxon>
        <taxon>Bacteroidales</taxon>
        <taxon>Candidatus Limisoma</taxon>
    </lineage>
</organism>
<dbReference type="InterPro" id="IPR036737">
    <property type="entry name" value="OmpA-like_sf"/>
</dbReference>
<protein>
    <submittedName>
        <fullName evidence="3">OmpA family protein</fullName>
    </submittedName>
</protein>